<dbReference type="AlphaFoldDB" id="A0A1G5S4N3"/>
<dbReference type="GO" id="GO:0005886">
    <property type="term" value="C:plasma membrane"/>
    <property type="evidence" value="ECO:0007669"/>
    <property type="project" value="UniProtKB-SubCell"/>
</dbReference>
<keyword evidence="4 9" id="KW-1003">Cell membrane</keyword>
<feature type="transmembrane region" description="Helical" evidence="9">
    <location>
        <begin position="58"/>
        <end position="81"/>
    </location>
</feature>
<sequence>MREYLNALWELTKRELRRKYARSYLGILWSSLYPFLRMLLVVFLFSTIFDKGIDRYPAYYFTGYLMFEFFNVGSVTSVTTLRDNKDLLIKSKLSKKTFVMSRVNTAFINLLLGSIPYIGVLIYYKAILTPACLLIIPDLFFLYLFVTGMSYILSILYVYFKDIRNIHVQLLNLWRFFIALFYHVDWVSPGVRKFIELNPIYSFIKISRDCLIYGRVSEGRFFVQAILYSVGVYLLGSIIFEAKKNSVLLRL</sequence>
<keyword evidence="5" id="KW-0997">Cell inner membrane</keyword>
<dbReference type="InterPro" id="IPR013525">
    <property type="entry name" value="ABC2_TM"/>
</dbReference>
<evidence type="ECO:0000256" key="8">
    <source>
        <dbReference type="ARBA" id="ARBA00023136"/>
    </source>
</evidence>
<evidence type="ECO:0000256" key="3">
    <source>
        <dbReference type="ARBA" id="ARBA00022448"/>
    </source>
</evidence>
<comment type="subcellular location">
    <subcellularLocation>
        <location evidence="1">Cell inner membrane</location>
        <topology evidence="1">Multi-pass membrane protein</topology>
    </subcellularLocation>
    <subcellularLocation>
        <location evidence="9">Cell membrane</location>
        <topology evidence="9">Multi-pass membrane protein</topology>
    </subcellularLocation>
</comment>
<dbReference type="GO" id="GO:0140359">
    <property type="term" value="F:ABC-type transporter activity"/>
    <property type="evidence" value="ECO:0007669"/>
    <property type="project" value="InterPro"/>
</dbReference>
<dbReference type="PANTHER" id="PTHR30413">
    <property type="entry name" value="INNER MEMBRANE TRANSPORT PERMEASE"/>
    <property type="match status" value="1"/>
</dbReference>
<evidence type="ECO:0000256" key="1">
    <source>
        <dbReference type="ARBA" id="ARBA00004429"/>
    </source>
</evidence>
<evidence type="ECO:0000256" key="6">
    <source>
        <dbReference type="ARBA" id="ARBA00022692"/>
    </source>
</evidence>
<protein>
    <recommendedName>
        <fullName evidence="9">Transport permease protein</fullName>
    </recommendedName>
</protein>
<feature type="transmembrane region" description="Helical" evidence="9">
    <location>
        <begin position="221"/>
        <end position="240"/>
    </location>
</feature>
<feature type="transmembrane region" description="Helical" evidence="9">
    <location>
        <begin position="102"/>
        <end position="124"/>
    </location>
</feature>
<organism evidence="11 12">
    <name type="scientific">Pseudobutyrivibrio xylanivorans</name>
    <dbReference type="NCBI Taxonomy" id="185007"/>
    <lineage>
        <taxon>Bacteria</taxon>
        <taxon>Bacillati</taxon>
        <taxon>Bacillota</taxon>
        <taxon>Clostridia</taxon>
        <taxon>Lachnospirales</taxon>
        <taxon>Lachnospiraceae</taxon>
        <taxon>Pseudobutyrivibrio</taxon>
    </lineage>
</organism>
<feature type="transmembrane region" description="Helical" evidence="9">
    <location>
        <begin position="21"/>
        <end position="46"/>
    </location>
</feature>
<dbReference type="Proteomes" id="UP000199428">
    <property type="component" value="Unassembled WGS sequence"/>
</dbReference>
<feature type="domain" description="ABC transmembrane type-2" evidence="10">
    <location>
        <begin position="25"/>
        <end position="243"/>
    </location>
</feature>
<name>A0A1G5S4N3_PSEXY</name>
<feature type="transmembrane region" description="Helical" evidence="9">
    <location>
        <begin position="139"/>
        <end position="159"/>
    </location>
</feature>
<dbReference type="InterPro" id="IPR047817">
    <property type="entry name" value="ABC2_TM_bact-type"/>
</dbReference>
<proteinExistence type="inferred from homology"/>
<dbReference type="Pfam" id="PF01061">
    <property type="entry name" value="ABC2_membrane"/>
    <property type="match status" value="1"/>
</dbReference>
<keyword evidence="8 9" id="KW-0472">Membrane</keyword>
<gene>
    <name evidence="11" type="ORF">SAMN02910350_02473</name>
</gene>
<evidence type="ECO:0000259" key="10">
    <source>
        <dbReference type="PROSITE" id="PS51012"/>
    </source>
</evidence>
<keyword evidence="7 9" id="KW-1133">Transmembrane helix</keyword>
<evidence type="ECO:0000256" key="2">
    <source>
        <dbReference type="ARBA" id="ARBA00007783"/>
    </source>
</evidence>
<dbReference type="EMBL" id="FMWK01000016">
    <property type="protein sequence ID" value="SCZ80790.1"/>
    <property type="molecule type" value="Genomic_DNA"/>
</dbReference>
<comment type="similarity">
    <text evidence="2 9">Belongs to the ABC-2 integral membrane protein family.</text>
</comment>
<evidence type="ECO:0000256" key="9">
    <source>
        <dbReference type="RuleBase" id="RU361157"/>
    </source>
</evidence>
<evidence type="ECO:0000256" key="5">
    <source>
        <dbReference type="ARBA" id="ARBA00022519"/>
    </source>
</evidence>
<keyword evidence="3 9" id="KW-0813">Transport</keyword>
<dbReference type="RefSeq" id="WP_036951494.1">
    <property type="nucleotide sequence ID" value="NZ_FMWK01000016.1"/>
</dbReference>
<evidence type="ECO:0000313" key="11">
    <source>
        <dbReference type="EMBL" id="SCZ80790.1"/>
    </source>
</evidence>
<reference evidence="11 12" key="1">
    <citation type="submission" date="2016-10" db="EMBL/GenBank/DDBJ databases">
        <authorList>
            <person name="de Groot N.N."/>
        </authorList>
    </citation>
    <scope>NUCLEOTIDE SEQUENCE [LARGE SCALE GENOMIC DNA]</scope>
    <source>
        <strain evidence="11 12">DSM 10317</strain>
    </source>
</reference>
<accession>A0A1G5S4N3</accession>
<evidence type="ECO:0000256" key="7">
    <source>
        <dbReference type="ARBA" id="ARBA00022989"/>
    </source>
</evidence>
<evidence type="ECO:0000313" key="12">
    <source>
        <dbReference type="Proteomes" id="UP000199428"/>
    </source>
</evidence>
<dbReference type="GO" id="GO:0015920">
    <property type="term" value="P:lipopolysaccharide transport"/>
    <property type="evidence" value="ECO:0007669"/>
    <property type="project" value="TreeGrafter"/>
</dbReference>
<dbReference type="PANTHER" id="PTHR30413:SF8">
    <property type="entry name" value="TRANSPORT PERMEASE PROTEIN"/>
    <property type="match status" value="1"/>
</dbReference>
<dbReference type="PROSITE" id="PS51012">
    <property type="entry name" value="ABC_TM2"/>
    <property type="match status" value="1"/>
</dbReference>
<keyword evidence="6 9" id="KW-0812">Transmembrane</keyword>
<evidence type="ECO:0000256" key="4">
    <source>
        <dbReference type="ARBA" id="ARBA00022475"/>
    </source>
</evidence>
<feature type="transmembrane region" description="Helical" evidence="9">
    <location>
        <begin position="166"/>
        <end position="184"/>
    </location>
</feature>